<name>A0A1B0CIJ8_LUTLO</name>
<dbReference type="VEuPathDB" id="VectorBase:LLOJ004260"/>
<dbReference type="Gene3D" id="1.20.58.80">
    <property type="entry name" value="Phosphotransferase system, lactose/cellobiose-type IIA subunit"/>
    <property type="match status" value="1"/>
</dbReference>
<dbReference type="PANTHER" id="PTHR21646">
    <property type="entry name" value="UBIQUITIN CARBOXYL-TERMINAL HYDROLASE"/>
    <property type="match status" value="1"/>
</dbReference>
<dbReference type="EnsemblMetazoa" id="LLOJ004260-RA">
    <property type="protein sequence ID" value="LLOJ004260-PA"/>
    <property type="gene ID" value="LLOJ004260"/>
</dbReference>
<dbReference type="VEuPathDB" id="VectorBase:LLONM1_009498"/>
<feature type="domain" description="USP" evidence="5">
    <location>
        <begin position="510"/>
        <end position="791"/>
    </location>
</feature>
<organism evidence="6 7">
    <name type="scientific">Lutzomyia longipalpis</name>
    <name type="common">Sand fly</name>
    <dbReference type="NCBI Taxonomy" id="7200"/>
    <lineage>
        <taxon>Eukaryota</taxon>
        <taxon>Metazoa</taxon>
        <taxon>Ecdysozoa</taxon>
        <taxon>Arthropoda</taxon>
        <taxon>Hexapoda</taxon>
        <taxon>Insecta</taxon>
        <taxon>Pterygota</taxon>
        <taxon>Neoptera</taxon>
        <taxon>Endopterygota</taxon>
        <taxon>Diptera</taxon>
        <taxon>Nematocera</taxon>
        <taxon>Psychodoidea</taxon>
        <taxon>Psychodidae</taxon>
        <taxon>Lutzomyia</taxon>
        <taxon>Lutzomyia</taxon>
    </lineage>
</organism>
<proteinExistence type="inferred from homology"/>
<evidence type="ECO:0000313" key="7">
    <source>
        <dbReference type="Proteomes" id="UP000092461"/>
    </source>
</evidence>
<evidence type="ECO:0000256" key="1">
    <source>
        <dbReference type="ARBA" id="ARBA00000707"/>
    </source>
</evidence>
<evidence type="ECO:0000256" key="4">
    <source>
        <dbReference type="SAM" id="Coils"/>
    </source>
</evidence>
<dbReference type="InterPro" id="IPR028889">
    <property type="entry name" value="USP"/>
</dbReference>
<keyword evidence="4" id="KW-0175">Coiled coil</keyword>
<comment type="catalytic activity">
    <reaction evidence="1">
        <text>Thiol-dependent hydrolysis of ester, thioester, amide, peptide and isopeptide bonds formed by the C-terminal Gly of ubiquitin (a 76-residue protein attached to proteins as an intracellular targeting signal).</text>
        <dbReference type="EC" id="3.4.19.12"/>
    </reaction>
</comment>
<feature type="coiled-coil region" evidence="4">
    <location>
        <begin position="90"/>
        <end position="124"/>
    </location>
</feature>
<dbReference type="SUPFAM" id="SSF54001">
    <property type="entry name" value="Cysteine proteinases"/>
    <property type="match status" value="1"/>
</dbReference>
<dbReference type="Pfam" id="PF08969">
    <property type="entry name" value="USP8_dimer"/>
    <property type="match status" value="1"/>
</dbReference>
<dbReference type="GO" id="GO:0016579">
    <property type="term" value="P:protein deubiquitination"/>
    <property type="evidence" value="ECO:0007669"/>
    <property type="project" value="InterPro"/>
</dbReference>
<dbReference type="CDD" id="cd02674">
    <property type="entry name" value="Peptidase_C19R"/>
    <property type="match status" value="1"/>
</dbReference>
<dbReference type="Proteomes" id="UP000092461">
    <property type="component" value="Unassembled WGS sequence"/>
</dbReference>
<dbReference type="PANTHER" id="PTHR21646:SF46">
    <property type="entry name" value="UBIQUITIN CARBOXYL-TERMINAL HYDROLASE"/>
    <property type="match status" value="1"/>
</dbReference>
<dbReference type="Gene3D" id="3.40.250.10">
    <property type="entry name" value="Rhodanese-like domain"/>
    <property type="match status" value="1"/>
</dbReference>
<dbReference type="SUPFAM" id="SSF140856">
    <property type="entry name" value="USP8 N-terminal domain-like"/>
    <property type="match status" value="1"/>
</dbReference>
<dbReference type="EC" id="3.4.19.12" evidence="3"/>
<keyword evidence="7" id="KW-1185">Reference proteome</keyword>
<dbReference type="PROSITE" id="PS50235">
    <property type="entry name" value="USP_3"/>
    <property type="match status" value="1"/>
</dbReference>
<dbReference type="GO" id="GO:0004843">
    <property type="term" value="F:cysteine-type deubiquitinase activity"/>
    <property type="evidence" value="ECO:0007669"/>
    <property type="project" value="UniProtKB-EC"/>
</dbReference>
<evidence type="ECO:0000313" key="6">
    <source>
        <dbReference type="EnsemblMetazoa" id="LLOJ004260-PA"/>
    </source>
</evidence>
<dbReference type="Pfam" id="PF00443">
    <property type="entry name" value="UCH"/>
    <property type="match status" value="1"/>
</dbReference>
<dbReference type="InterPro" id="IPR050185">
    <property type="entry name" value="Ub_carboxyl-term_hydrolase"/>
</dbReference>
<dbReference type="EMBL" id="AJWK01013477">
    <property type="status" value="NOT_ANNOTATED_CDS"/>
    <property type="molecule type" value="Genomic_DNA"/>
</dbReference>
<dbReference type="InterPro" id="IPR018200">
    <property type="entry name" value="USP_CS"/>
</dbReference>
<evidence type="ECO:0000259" key="5">
    <source>
        <dbReference type="PROSITE" id="PS50235"/>
    </source>
</evidence>
<dbReference type="InterPro" id="IPR038765">
    <property type="entry name" value="Papain-like_cys_pep_sf"/>
</dbReference>
<dbReference type="Gene3D" id="3.90.70.10">
    <property type="entry name" value="Cysteine proteinases"/>
    <property type="match status" value="1"/>
</dbReference>
<dbReference type="InterPro" id="IPR015063">
    <property type="entry name" value="USP8_dimer"/>
</dbReference>
<dbReference type="SUPFAM" id="SSF52821">
    <property type="entry name" value="Rhodanese/Cell cycle control phosphatase"/>
    <property type="match status" value="1"/>
</dbReference>
<feature type="coiled-coil region" evidence="4">
    <location>
        <begin position="393"/>
        <end position="474"/>
    </location>
</feature>
<dbReference type="InterPro" id="IPR001394">
    <property type="entry name" value="Peptidase_C19_UCH"/>
</dbReference>
<dbReference type="PROSITE" id="PS00972">
    <property type="entry name" value="USP_1"/>
    <property type="match status" value="1"/>
</dbReference>
<dbReference type="InterPro" id="IPR036873">
    <property type="entry name" value="Rhodanese-like_dom_sf"/>
</dbReference>
<sequence length="791" mass="91503">MSQKLQELKYESYDECSRLYAVPNLKKQKITTLCKSAIKLYDEAEKQYEMRDEEQSFILYMKYFNVVNVIRENPEFSGHKNYVMALLGSHNKQNKAMERTEELSKSLRKRYELLRRSKESEMEEHVPDDEMPEVPEKVTSLTSYELFEMIKAGGKGLLVLDCRPKRDFIASKLLFEQCLNIPEDAILPGMTAGKMYHALSPAERILWDSRGEMECIVLIDWSTRGKNPIRNTPLWYLKDILENWDPDVNYKVLVILDGGYEDYLLRYPMQTTNPRAQPPVTIKEDEGLLEEIEYPTIGDIVMKKDTFGGEGRPNVDRGSKAAAVVTYEQKEKMMQDILQQQEKIAEKVLTVEKERLNAEKVWDELNEIKKQKVVADEENIAQQTREQELIYSIMQFENQQRDYMAENERLKRQLGEMEAALEEATVARIQNKDRERKRLQEEREQMEAEREKKLKVAREQKKLLREDKENHQHVVVPPINRSAKPQSIIFPQRGMYDLAAVPGSVDPGLTGLKNLGNSCYMNSIVQCLSNSPSLTEYIIQGGYKKHINSTGKTQGRIIEELAIVVDALWARRYRYISPLSLKFTIGAIHGVFREFEQQDAHEFLTIFIDMLHVDLQTIDTRAHIRENLSMSEKAWSDFTQSRESAILRLFYGQIKSTVKCKVCGAESATYESSSNLSLELPATNTRCSIEDCFDTYFNGENISGWNCPGCRQSRNAVKKLDISKLPPILVIHLKRFYADDSMSTSQYRKKQNYVRFPLKDLDLSPYIARSGKNSPQNISPVCRIKSLRHNG</sequence>
<protein>
    <recommendedName>
        <fullName evidence="3">ubiquitinyl hydrolase 1</fullName>
        <ecNumber evidence="3">3.4.19.12</ecNumber>
    </recommendedName>
</protein>
<evidence type="ECO:0000256" key="3">
    <source>
        <dbReference type="ARBA" id="ARBA00012759"/>
    </source>
</evidence>
<reference evidence="6" key="1">
    <citation type="submission" date="2020-05" db="UniProtKB">
        <authorList>
            <consortium name="EnsemblMetazoa"/>
        </authorList>
    </citation>
    <scope>IDENTIFICATION</scope>
    <source>
        <strain evidence="6">Jacobina</strain>
    </source>
</reference>
<comment type="similarity">
    <text evidence="2">Belongs to the peptidase C19 family.</text>
</comment>
<dbReference type="AlphaFoldDB" id="A0A1B0CIJ8"/>
<evidence type="ECO:0000256" key="2">
    <source>
        <dbReference type="ARBA" id="ARBA00009085"/>
    </source>
</evidence>
<accession>A0A1B0CIJ8</accession>